<dbReference type="OrthoDB" id="10671838at2759"/>
<gene>
    <name evidence="1" type="ORF">AFUS01_LOCUS44273</name>
</gene>
<name>A0A8J2M871_9HEXA</name>
<evidence type="ECO:0000313" key="2">
    <source>
        <dbReference type="Proteomes" id="UP000708208"/>
    </source>
</evidence>
<sequence>MQGNTNATRKIGNIFETMVYNEEQIGDFSKILSWLAPQHNMITSIVNGKWTNSFRNKETFLIGNTAVGLGTATDELLEGILSSSSEESDSAEEVSNSTTRCTLQEKQERLETFKNLLDKMKTDLCLAESVATQVPAWQIDEYDQPTWKQEMSTINEIPSQTVMYRPGPRSENKLILIHLSRQGYSLRKILSTIFIPVIQFDGKFILAMNISSPQDSACALPIVYLTDALNKSKIRKAPIDLLLLDRFSKESWEIFNRKSNVCKTYIGGDWGPLSQLTLRLVSGVFTSAREVRGVHIIVDSSADVQTAVESISANVWSSGTTVNLRARTLLFVQQAIYKAVIESLQKKMNQLRIETSNSSSLKMTDFIKRSQVSIDSEEVLRQGAKVFAANGSDFTDATLVYDIGTSCNLIAAPRAGSGHILVVIPFRSTASSIKAENVWLNTSKTCGVSVPNDSYNVALLRETSGEGMLDLSGKKTENDVDSSAGQDKFLKLVQGAEKSQKSWQATTVSKRAAILENLLQSIFKNEPNIIEADYRAESLGDLIKVAGRIHTPGGLNTAEPLTVKNFQPVGLVGILLVNPNTMNIQTRVMPLVMSAVKGNVSIVMSVSTADSDNSLAAIEKACATDLPPDGEESSLQADQFPMSAFNRIIIDTELGSRIPFINRSQYLEIPKTICISFKLSTMPCVPLSGLDRNKGPTDKLEKKYKSHVFMDFTRPWGSVCMHIHMFERMYA</sequence>
<evidence type="ECO:0008006" key="3">
    <source>
        <dbReference type="Google" id="ProtNLM"/>
    </source>
</evidence>
<organism evidence="1 2">
    <name type="scientific">Allacma fusca</name>
    <dbReference type="NCBI Taxonomy" id="39272"/>
    <lineage>
        <taxon>Eukaryota</taxon>
        <taxon>Metazoa</taxon>
        <taxon>Ecdysozoa</taxon>
        <taxon>Arthropoda</taxon>
        <taxon>Hexapoda</taxon>
        <taxon>Collembola</taxon>
        <taxon>Symphypleona</taxon>
        <taxon>Sminthuridae</taxon>
        <taxon>Allacma</taxon>
    </lineage>
</organism>
<comment type="caution">
    <text evidence="1">The sequence shown here is derived from an EMBL/GenBank/DDBJ whole genome shotgun (WGS) entry which is preliminary data.</text>
</comment>
<keyword evidence="2" id="KW-1185">Reference proteome</keyword>
<proteinExistence type="predicted"/>
<dbReference type="Proteomes" id="UP000708208">
    <property type="component" value="Unassembled WGS sequence"/>
</dbReference>
<protein>
    <recommendedName>
        <fullName evidence="3">Aldehyde dehydrogenase domain-containing protein</fullName>
    </recommendedName>
</protein>
<accession>A0A8J2M871</accession>
<evidence type="ECO:0000313" key="1">
    <source>
        <dbReference type="EMBL" id="CAG7834816.1"/>
    </source>
</evidence>
<reference evidence="1" key="1">
    <citation type="submission" date="2021-06" db="EMBL/GenBank/DDBJ databases">
        <authorList>
            <person name="Hodson N. C."/>
            <person name="Mongue J. A."/>
            <person name="Jaron S. K."/>
        </authorList>
    </citation>
    <scope>NUCLEOTIDE SEQUENCE</scope>
</reference>
<dbReference type="AlphaFoldDB" id="A0A8J2M871"/>
<dbReference type="EMBL" id="CAJVCH010570398">
    <property type="protein sequence ID" value="CAG7834816.1"/>
    <property type="molecule type" value="Genomic_DNA"/>
</dbReference>